<dbReference type="GO" id="GO:0004519">
    <property type="term" value="F:endonuclease activity"/>
    <property type="evidence" value="ECO:0007669"/>
    <property type="project" value="UniProtKB-KW"/>
</dbReference>
<dbReference type="EMBL" id="FRBI01000001">
    <property type="protein sequence ID" value="SHK55961.1"/>
    <property type="molecule type" value="Genomic_DNA"/>
</dbReference>
<protein>
    <submittedName>
        <fullName evidence="2">Restriction endonuclease</fullName>
    </submittedName>
</protein>
<dbReference type="Pfam" id="PF04471">
    <property type="entry name" value="Mrr_cat"/>
    <property type="match status" value="1"/>
</dbReference>
<dbReference type="InterPro" id="IPR011335">
    <property type="entry name" value="Restrct_endonuc-II-like"/>
</dbReference>
<reference evidence="2 3" key="1">
    <citation type="submission" date="2016-11" db="EMBL/GenBank/DDBJ databases">
        <authorList>
            <person name="Jaros S."/>
            <person name="Januszkiewicz K."/>
            <person name="Wedrychowicz H."/>
        </authorList>
    </citation>
    <scope>NUCLEOTIDE SEQUENCE [LARGE SCALE GENOMIC DNA]</scope>
    <source>
        <strain evidence="2 3">CGMCC 4.2025</strain>
    </source>
</reference>
<dbReference type="AlphaFoldDB" id="A0A1M6TG52"/>
<feature type="domain" description="Restriction endonuclease type IV Mrr" evidence="1">
    <location>
        <begin position="21"/>
        <end position="101"/>
    </location>
</feature>
<name>A0A1M6TG52_9ACTN</name>
<proteinExistence type="predicted"/>
<dbReference type="InterPro" id="IPR007560">
    <property type="entry name" value="Restrct_endonuc_IV_Mrr"/>
</dbReference>
<keyword evidence="2" id="KW-0540">Nuclease</keyword>
<dbReference type="Proteomes" id="UP000184111">
    <property type="component" value="Unassembled WGS sequence"/>
</dbReference>
<keyword evidence="2" id="KW-0378">Hydrolase</keyword>
<sequence length="182" mass="19481">MERFASDLARQGHVTVKRDVKVRGQISGRMRQIDVLATGTFAGAQITVIYEAKCYAGKIQIGTVDELAGKAEDVAAEHAILCAPLGFSEGALARARGTVTLSRKIGVAHLSADWPEAVQGERLSRTPPSVSREFRHSPPVAYQIAALTGSPAKTSPPQYSTRKATADYVSFLRGAKPLYVTA</sequence>
<keyword evidence="2" id="KW-0255">Endonuclease</keyword>
<organism evidence="2 3">
    <name type="scientific">Actinacidiphila paucisporea</name>
    <dbReference type="NCBI Taxonomy" id="310782"/>
    <lineage>
        <taxon>Bacteria</taxon>
        <taxon>Bacillati</taxon>
        <taxon>Actinomycetota</taxon>
        <taxon>Actinomycetes</taxon>
        <taxon>Kitasatosporales</taxon>
        <taxon>Streptomycetaceae</taxon>
        <taxon>Actinacidiphila</taxon>
    </lineage>
</organism>
<dbReference type="GO" id="GO:0003677">
    <property type="term" value="F:DNA binding"/>
    <property type="evidence" value="ECO:0007669"/>
    <property type="project" value="InterPro"/>
</dbReference>
<evidence type="ECO:0000313" key="2">
    <source>
        <dbReference type="EMBL" id="SHK55961.1"/>
    </source>
</evidence>
<evidence type="ECO:0000259" key="1">
    <source>
        <dbReference type="Pfam" id="PF04471"/>
    </source>
</evidence>
<accession>A0A1M6TG52</accession>
<dbReference type="GO" id="GO:0009307">
    <property type="term" value="P:DNA restriction-modification system"/>
    <property type="evidence" value="ECO:0007669"/>
    <property type="project" value="InterPro"/>
</dbReference>
<evidence type="ECO:0000313" key="3">
    <source>
        <dbReference type="Proteomes" id="UP000184111"/>
    </source>
</evidence>
<gene>
    <name evidence="2" type="ORF">SAMN05216499_10135</name>
</gene>
<dbReference type="SUPFAM" id="SSF52980">
    <property type="entry name" value="Restriction endonuclease-like"/>
    <property type="match status" value="1"/>
</dbReference>
<keyword evidence="3" id="KW-1185">Reference proteome</keyword>